<keyword evidence="1" id="KW-0812">Transmembrane</keyword>
<keyword evidence="2" id="KW-0282">Flagellum</keyword>
<dbReference type="Proteomes" id="UP000565286">
    <property type="component" value="Unassembled WGS sequence"/>
</dbReference>
<keyword evidence="1" id="KW-0472">Membrane</keyword>
<reference evidence="2 3" key="1">
    <citation type="submission" date="2020-08" db="EMBL/GenBank/DDBJ databases">
        <title>Genomic Encyclopedia of Type Strains, Phase IV (KMG-IV): sequencing the most valuable type-strain genomes for metagenomic binning, comparative biology and taxonomic classification.</title>
        <authorList>
            <person name="Goeker M."/>
        </authorList>
    </citation>
    <scope>NUCLEOTIDE SEQUENCE [LARGE SCALE GENOMIC DNA]</scope>
    <source>
        <strain evidence="2 3">DSM 26438</strain>
    </source>
</reference>
<evidence type="ECO:0000313" key="2">
    <source>
        <dbReference type="EMBL" id="MBB3948709.1"/>
    </source>
</evidence>
<sequence>MKKKILFILLIACLFISIVGHWVFALLVT</sequence>
<gene>
    <name evidence="2" type="ORF">GGQ73_004700</name>
</gene>
<dbReference type="AlphaFoldDB" id="A0A7W6G4J7"/>
<comment type="caution">
    <text evidence="2">The sequence shown here is derived from an EMBL/GenBank/DDBJ whole genome shotgun (WGS) entry which is preliminary data.</text>
</comment>
<feature type="transmembrane region" description="Helical" evidence="1">
    <location>
        <begin position="7"/>
        <end position="28"/>
    </location>
</feature>
<accession>A0A7W6G4J7</accession>
<keyword evidence="3" id="KW-1185">Reference proteome</keyword>
<organism evidence="2 3">
    <name type="scientific">Rhizobium skierniewicense</name>
    <dbReference type="NCBI Taxonomy" id="984260"/>
    <lineage>
        <taxon>Bacteria</taxon>
        <taxon>Pseudomonadati</taxon>
        <taxon>Pseudomonadota</taxon>
        <taxon>Alphaproteobacteria</taxon>
        <taxon>Hyphomicrobiales</taxon>
        <taxon>Rhizobiaceae</taxon>
        <taxon>Rhizobium/Agrobacterium group</taxon>
        <taxon>Rhizobium</taxon>
    </lineage>
</organism>
<evidence type="ECO:0000313" key="3">
    <source>
        <dbReference type="Proteomes" id="UP000565286"/>
    </source>
</evidence>
<keyword evidence="2" id="KW-0969">Cilium</keyword>
<dbReference type="EMBL" id="JACIDV010000026">
    <property type="protein sequence ID" value="MBB3948709.1"/>
    <property type="molecule type" value="Genomic_DNA"/>
</dbReference>
<name>A0A7W6G4J7_9HYPH</name>
<proteinExistence type="predicted"/>
<evidence type="ECO:0000256" key="1">
    <source>
        <dbReference type="SAM" id="Phobius"/>
    </source>
</evidence>
<protein>
    <submittedName>
        <fullName evidence="2">Flagellar basal body-associated protein FliL</fullName>
    </submittedName>
</protein>
<keyword evidence="1" id="KW-1133">Transmembrane helix</keyword>
<keyword evidence="2" id="KW-0966">Cell projection</keyword>